<evidence type="ECO:0000256" key="3">
    <source>
        <dbReference type="ARBA" id="ARBA00022729"/>
    </source>
</evidence>
<proteinExistence type="inferred from homology"/>
<dbReference type="AlphaFoldDB" id="A0A0W0TW38"/>
<dbReference type="CDD" id="cd13598">
    <property type="entry name" value="PBP2_lipoprotein_IlpA_like"/>
    <property type="match status" value="1"/>
</dbReference>
<evidence type="ECO:0000256" key="7">
    <source>
        <dbReference type="PIRSR" id="PIRSR002854-1"/>
    </source>
</evidence>
<dbReference type="Pfam" id="PF03180">
    <property type="entry name" value="Lipoprotein_9"/>
    <property type="match status" value="1"/>
</dbReference>
<dbReference type="GO" id="GO:0016020">
    <property type="term" value="C:membrane"/>
    <property type="evidence" value="ECO:0007669"/>
    <property type="project" value="UniProtKB-SubCell"/>
</dbReference>
<keyword evidence="4" id="KW-0472">Membrane</keyword>
<dbReference type="PANTHER" id="PTHR30429">
    <property type="entry name" value="D-METHIONINE-BINDING LIPOPROTEIN METQ"/>
    <property type="match status" value="1"/>
</dbReference>
<dbReference type="STRING" id="448.Lery_0032"/>
<evidence type="ECO:0000256" key="6">
    <source>
        <dbReference type="ARBA" id="ARBA00023288"/>
    </source>
</evidence>
<keyword evidence="5" id="KW-0564">Palmitate</keyword>
<name>A0A0W0TW38_LEGER</name>
<dbReference type="Proteomes" id="UP000054773">
    <property type="component" value="Unassembled WGS sequence"/>
</dbReference>
<evidence type="ECO:0000256" key="5">
    <source>
        <dbReference type="ARBA" id="ARBA00023139"/>
    </source>
</evidence>
<dbReference type="Gene3D" id="3.40.190.10">
    <property type="entry name" value="Periplasmic binding protein-like II"/>
    <property type="match status" value="2"/>
</dbReference>
<gene>
    <name evidence="9" type="ORF">Lery_0032</name>
</gene>
<dbReference type="InterPro" id="IPR004872">
    <property type="entry name" value="Lipoprotein_NlpA"/>
</dbReference>
<dbReference type="NCBIfam" id="TIGR00363">
    <property type="entry name" value="MetQ/NlpA family lipoprotein"/>
    <property type="match status" value="1"/>
</dbReference>
<comment type="caution">
    <text evidence="9">The sequence shown here is derived from an EMBL/GenBank/DDBJ whole genome shotgun (WGS) entry which is preliminary data.</text>
</comment>
<sequence length="262" mass="28584">MRILSILILAASLIACSKPSPNTLTIGTIAGPETDLVDVAKEQALKDYGLTIKIVEFNDYNLPNEALQDGSLDANVYQHLPYLQAAIKAHGYNLEAIGKTFVYPTGIYSSKYKSLKKLPENAIIAIPNDPSNEARALILLQKAKLITLKHTSTATTDDIASNPKHLQIKELDAAQLPRVLSDVDAAVINTNFAVPAGLSPSRDALFLESKDSPYANLIVIRRDSDKRSQLEQFVKAMNSNAVKEKAKELFGDAAIPAWDEKN</sequence>
<comment type="subcellular location">
    <subcellularLocation>
        <location evidence="1">Membrane</location>
        <topology evidence="1">Lipid-anchor</topology>
    </subcellularLocation>
</comment>
<keyword evidence="6" id="KW-0449">Lipoprotein</keyword>
<evidence type="ECO:0000256" key="8">
    <source>
        <dbReference type="SAM" id="SignalP"/>
    </source>
</evidence>
<evidence type="ECO:0000256" key="4">
    <source>
        <dbReference type="ARBA" id="ARBA00023136"/>
    </source>
</evidence>
<keyword evidence="10" id="KW-1185">Reference proteome</keyword>
<dbReference type="EMBL" id="LNYA01000001">
    <property type="protein sequence ID" value="KTC99922.1"/>
    <property type="molecule type" value="Genomic_DNA"/>
</dbReference>
<feature type="chain" id="PRO_5006913453" evidence="8">
    <location>
        <begin position="18"/>
        <end position="262"/>
    </location>
</feature>
<protein>
    <submittedName>
        <fullName evidence="9">29 kDa immunogenic protein</fullName>
    </submittedName>
</protein>
<dbReference type="PIRSF" id="PIRSF002854">
    <property type="entry name" value="MetQ"/>
    <property type="match status" value="1"/>
</dbReference>
<dbReference type="PATRIC" id="fig|448.7.peg.33"/>
<dbReference type="PANTHER" id="PTHR30429:SF1">
    <property type="entry name" value="D-METHIONINE-BINDING LIPOPROTEIN METQ-RELATED"/>
    <property type="match status" value="1"/>
</dbReference>
<evidence type="ECO:0000313" key="10">
    <source>
        <dbReference type="Proteomes" id="UP000054773"/>
    </source>
</evidence>
<dbReference type="PROSITE" id="PS51257">
    <property type="entry name" value="PROKAR_LIPOPROTEIN"/>
    <property type="match status" value="1"/>
</dbReference>
<evidence type="ECO:0000313" key="9">
    <source>
        <dbReference type="EMBL" id="KTC99922.1"/>
    </source>
</evidence>
<dbReference type="OrthoDB" id="9812878at2"/>
<dbReference type="SUPFAM" id="SSF53850">
    <property type="entry name" value="Periplasmic binding protein-like II"/>
    <property type="match status" value="1"/>
</dbReference>
<feature type="lipid moiety-binding region" description="S-diacylglycerol cysteine" evidence="7">
    <location>
        <position position="16"/>
    </location>
</feature>
<evidence type="ECO:0000256" key="2">
    <source>
        <dbReference type="ARBA" id="ARBA00008973"/>
    </source>
</evidence>
<keyword evidence="3 8" id="KW-0732">Signal</keyword>
<evidence type="ECO:0000256" key="1">
    <source>
        <dbReference type="ARBA" id="ARBA00004635"/>
    </source>
</evidence>
<accession>A0A0W0TW38</accession>
<feature type="signal peptide" evidence="8">
    <location>
        <begin position="1"/>
        <end position="17"/>
    </location>
</feature>
<dbReference type="RefSeq" id="WP_058525224.1">
    <property type="nucleotide sequence ID" value="NZ_CAAAHY010000004.1"/>
</dbReference>
<reference evidence="9 10" key="1">
    <citation type="submission" date="2015-11" db="EMBL/GenBank/DDBJ databases">
        <title>Genomic analysis of 38 Legionella species identifies large and diverse effector repertoires.</title>
        <authorList>
            <person name="Burstein D."/>
            <person name="Amaro F."/>
            <person name="Zusman T."/>
            <person name="Lifshitz Z."/>
            <person name="Cohen O."/>
            <person name="Gilbert J.A."/>
            <person name="Pupko T."/>
            <person name="Shuman H.A."/>
            <person name="Segal G."/>
        </authorList>
    </citation>
    <scope>NUCLEOTIDE SEQUENCE [LARGE SCALE GENOMIC DNA]</scope>
    <source>
        <strain evidence="9 10">SE-32A-C8</strain>
    </source>
</reference>
<comment type="similarity">
    <text evidence="2">Belongs to the NlpA lipoprotein family.</text>
</comment>
<organism evidence="9 10">
    <name type="scientific">Legionella erythra</name>
    <dbReference type="NCBI Taxonomy" id="448"/>
    <lineage>
        <taxon>Bacteria</taxon>
        <taxon>Pseudomonadati</taxon>
        <taxon>Pseudomonadota</taxon>
        <taxon>Gammaproteobacteria</taxon>
        <taxon>Legionellales</taxon>
        <taxon>Legionellaceae</taxon>
        <taxon>Legionella</taxon>
    </lineage>
</organism>